<dbReference type="EC" id="2.7.13.3" evidence="2"/>
<evidence type="ECO:0000313" key="16">
    <source>
        <dbReference type="Proteomes" id="UP000248925"/>
    </source>
</evidence>
<gene>
    <name evidence="15" type="ORF">CPY51_27480</name>
</gene>
<dbReference type="Proteomes" id="UP000248925">
    <property type="component" value="Unassembled WGS sequence"/>
</dbReference>
<evidence type="ECO:0000256" key="12">
    <source>
        <dbReference type="ARBA" id="ARBA00023026"/>
    </source>
</evidence>
<feature type="domain" description="PAS" evidence="13">
    <location>
        <begin position="13"/>
        <end position="86"/>
    </location>
</feature>
<dbReference type="Gene3D" id="3.30.450.20">
    <property type="entry name" value="PAS domain"/>
    <property type="match status" value="1"/>
</dbReference>
<dbReference type="SUPFAM" id="SSF55874">
    <property type="entry name" value="ATPase domain of HSP90 chaperone/DNA topoisomerase II/histidine kinase"/>
    <property type="match status" value="1"/>
</dbReference>
<reference evidence="15 16" key="1">
    <citation type="journal article" date="2018" name="Sci. Rep.">
        <title>Rhizobium tumorigenes sp. nov., a novel plant tumorigenic bacterium isolated from cane gall tumors on thornless blackberry.</title>
        <authorList>
            <person name="Kuzmanovi N."/>
            <person name="Smalla K."/>
            <person name="Gronow S."/>
            <person name="PuBawska J."/>
        </authorList>
    </citation>
    <scope>NUCLEOTIDE SEQUENCE [LARGE SCALE GENOMIC DNA]</scope>
    <source>
        <strain evidence="15 16">CCBAU 85046</strain>
    </source>
</reference>
<dbReference type="GO" id="GO:0004673">
    <property type="term" value="F:protein histidine kinase activity"/>
    <property type="evidence" value="ECO:0007669"/>
    <property type="project" value="UniProtKB-EC"/>
</dbReference>
<dbReference type="PROSITE" id="PS50112">
    <property type="entry name" value="PAS"/>
    <property type="match status" value="1"/>
</dbReference>
<dbReference type="SMART" id="SM00911">
    <property type="entry name" value="HWE_HK"/>
    <property type="match status" value="1"/>
</dbReference>
<dbReference type="Pfam" id="PF07536">
    <property type="entry name" value="HWE_HK"/>
    <property type="match status" value="1"/>
</dbReference>
<keyword evidence="16" id="KW-1185">Reference proteome</keyword>
<dbReference type="PROSITE" id="PS50113">
    <property type="entry name" value="PAC"/>
    <property type="match status" value="1"/>
</dbReference>
<keyword evidence="9" id="KW-0547">Nucleotide-binding</keyword>
<evidence type="ECO:0000256" key="9">
    <source>
        <dbReference type="ARBA" id="ARBA00022741"/>
    </source>
</evidence>
<sequence length="342" mass="38079">MKIEIAADKISSRERFLEAIVQSAIDYAIISMDLDGLVTSWNEGARLILGWTAEEMVGKPATAFFVQEDREEGVPQREMTAALSVGRGSDERWHLRKDGTTFWASGEMMALRADDDTVIGFIKILRDRTQERDQADRQRLLMHELGHRMKNTLSVVQSIATQSLRNATSLDDASDKLQSRIAAYSKAHDILLQKNWVSATLANIVDAAVLNIGLDQSDRIRSEGPEVELGPQAALAFSLVLHELLTNACKYGALSNTEGHIEILWRIDRRDGDDFLMSVWRETGGPAVVDPSRKGFGSRLIASSLSAYGQVHVVYEQRGLVLTIDMPLSKIQFRNDLKQIVG</sequence>
<dbReference type="PANTHER" id="PTHR41523">
    <property type="entry name" value="TWO-COMPONENT SYSTEM SENSOR PROTEIN"/>
    <property type="match status" value="1"/>
</dbReference>
<keyword evidence="10" id="KW-0418">Kinase</keyword>
<evidence type="ECO:0000256" key="4">
    <source>
        <dbReference type="ARBA" id="ARBA00022553"/>
    </source>
</evidence>
<comment type="caution">
    <text evidence="15">The sequence shown here is derived from an EMBL/GenBank/DDBJ whole genome shotgun (WGS) entry which is preliminary data.</text>
</comment>
<accession>A0A2W4EBN5</accession>
<evidence type="ECO:0000256" key="3">
    <source>
        <dbReference type="ARBA" id="ARBA00021740"/>
    </source>
</evidence>
<dbReference type="Gene3D" id="3.30.565.10">
    <property type="entry name" value="Histidine kinase-like ATPase, C-terminal domain"/>
    <property type="match status" value="1"/>
</dbReference>
<dbReference type="RefSeq" id="WP_111163416.1">
    <property type="nucleotide sequence ID" value="NZ_PCDP01000064.1"/>
</dbReference>
<dbReference type="CDD" id="cd00130">
    <property type="entry name" value="PAS"/>
    <property type="match status" value="1"/>
</dbReference>
<name>A0A2W4EBN5_9HYPH</name>
<keyword evidence="8" id="KW-0677">Repeat</keyword>
<keyword evidence="5" id="KW-0285">Flavoprotein</keyword>
<evidence type="ECO:0000256" key="2">
    <source>
        <dbReference type="ARBA" id="ARBA00012438"/>
    </source>
</evidence>
<evidence type="ECO:0000256" key="7">
    <source>
        <dbReference type="ARBA" id="ARBA00022679"/>
    </source>
</evidence>
<dbReference type="SUPFAM" id="SSF55785">
    <property type="entry name" value="PYP-like sensor domain (PAS domain)"/>
    <property type="match status" value="1"/>
</dbReference>
<dbReference type="InterPro" id="IPR035965">
    <property type="entry name" value="PAS-like_dom_sf"/>
</dbReference>
<proteinExistence type="predicted"/>
<dbReference type="EMBL" id="PCDP01000064">
    <property type="protein sequence ID" value="PZM08950.1"/>
    <property type="molecule type" value="Genomic_DNA"/>
</dbReference>
<evidence type="ECO:0000313" key="15">
    <source>
        <dbReference type="EMBL" id="PZM08950.1"/>
    </source>
</evidence>
<dbReference type="SMART" id="SM00091">
    <property type="entry name" value="PAS"/>
    <property type="match status" value="1"/>
</dbReference>
<dbReference type="AlphaFoldDB" id="A0A2W4EBN5"/>
<dbReference type="NCBIfam" id="TIGR00229">
    <property type="entry name" value="sensory_box"/>
    <property type="match status" value="1"/>
</dbReference>
<comment type="catalytic activity">
    <reaction evidence="1">
        <text>ATP + protein L-histidine = ADP + protein N-phospho-L-histidine.</text>
        <dbReference type="EC" id="2.7.13.3"/>
    </reaction>
</comment>
<dbReference type="Pfam" id="PF00989">
    <property type="entry name" value="PAS"/>
    <property type="match status" value="1"/>
</dbReference>
<keyword evidence="7" id="KW-0808">Transferase</keyword>
<evidence type="ECO:0000256" key="10">
    <source>
        <dbReference type="ARBA" id="ARBA00022777"/>
    </source>
</evidence>
<feature type="domain" description="PAC" evidence="14">
    <location>
        <begin position="88"/>
        <end position="140"/>
    </location>
</feature>
<dbReference type="OrthoDB" id="341208at2"/>
<keyword evidence="4" id="KW-0597">Phosphoprotein</keyword>
<dbReference type="InterPro" id="IPR000014">
    <property type="entry name" value="PAS"/>
</dbReference>
<dbReference type="PANTHER" id="PTHR41523:SF8">
    <property type="entry name" value="ETHYLENE RESPONSE SENSOR PROTEIN"/>
    <property type="match status" value="1"/>
</dbReference>
<evidence type="ECO:0000256" key="11">
    <source>
        <dbReference type="ARBA" id="ARBA00022840"/>
    </source>
</evidence>
<keyword evidence="11" id="KW-0067">ATP-binding</keyword>
<organism evidence="15 16">
    <name type="scientific">Rhizobium tubonense</name>
    <dbReference type="NCBI Taxonomy" id="484088"/>
    <lineage>
        <taxon>Bacteria</taxon>
        <taxon>Pseudomonadati</taxon>
        <taxon>Pseudomonadota</taxon>
        <taxon>Alphaproteobacteria</taxon>
        <taxon>Hyphomicrobiales</taxon>
        <taxon>Rhizobiaceae</taxon>
        <taxon>Rhizobium/Agrobacterium group</taxon>
        <taxon>Rhizobium</taxon>
    </lineage>
</organism>
<dbReference type="InterPro" id="IPR011102">
    <property type="entry name" value="Sig_transdc_His_kinase_HWE"/>
</dbReference>
<evidence type="ECO:0000259" key="14">
    <source>
        <dbReference type="PROSITE" id="PS50113"/>
    </source>
</evidence>
<evidence type="ECO:0000256" key="1">
    <source>
        <dbReference type="ARBA" id="ARBA00000085"/>
    </source>
</evidence>
<keyword evidence="12" id="KW-0843">Virulence</keyword>
<dbReference type="InterPro" id="IPR000700">
    <property type="entry name" value="PAS-assoc_C"/>
</dbReference>
<evidence type="ECO:0000256" key="5">
    <source>
        <dbReference type="ARBA" id="ARBA00022630"/>
    </source>
</evidence>
<dbReference type="GO" id="GO:0005524">
    <property type="term" value="F:ATP binding"/>
    <property type="evidence" value="ECO:0007669"/>
    <property type="project" value="UniProtKB-KW"/>
</dbReference>
<dbReference type="InterPro" id="IPR013767">
    <property type="entry name" value="PAS_fold"/>
</dbReference>
<keyword evidence="6" id="KW-0288">FMN</keyword>
<evidence type="ECO:0000259" key="13">
    <source>
        <dbReference type="PROSITE" id="PS50112"/>
    </source>
</evidence>
<dbReference type="GO" id="GO:0006355">
    <property type="term" value="P:regulation of DNA-templated transcription"/>
    <property type="evidence" value="ECO:0007669"/>
    <property type="project" value="InterPro"/>
</dbReference>
<evidence type="ECO:0000256" key="6">
    <source>
        <dbReference type="ARBA" id="ARBA00022643"/>
    </source>
</evidence>
<dbReference type="InterPro" id="IPR036890">
    <property type="entry name" value="HATPase_C_sf"/>
</dbReference>
<evidence type="ECO:0000256" key="8">
    <source>
        <dbReference type="ARBA" id="ARBA00022737"/>
    </source>
</evidence>
<protein>
    <recommendedName>
        <fullName evidence="3">Blue-light-activated histidine kinase</fullName>
        <ecNumber evidence="2">2.7.13.3</ecNumber>
    </recommendedName>
</protein>